<dbReference type="RefSeq" id="WP_209357353.1">
    <property type="nucleotide sequence ID" value="NZ_CP060010.1"/>
</dbReference>
<proteinExistence type="predicted"/>
<name>A0A975I849_9RHOB</name>
<evidence type="ECO:0000256" key="1">
    <source>
        <dbReference type="ARBA" id="ARBA00022603"/>
    </source>
</evidence>
<gene>
    <name evidence="4" type="ORF">HZ995_03790</name>
</gene>
<dbReference type="PANTHER" id="PTHR47739:SF1">
    <property type="entry name" value="TRNA1(VAL) (ADENINE(37)-N6)-METHYLTRANSFERASE"/>
    <property type="match status" value="1"/>
</dbReference>
<dbReference type="GO" id="GO:0032259">
    <property type="term" value="P:methylation"/>
    <property type="evidence" value="ECO:0007669"/>
    <property type="project" value="UniProtKB-KW"/>
</dbReference>
<accession>A0A975I849</accession>
<protein>
    <submittedName>
        <fullName evidence="4">Methyltransferase domain-containing protein</fullName>
    </submittedName>
</protein>
<sequence>MSEKISENEYLGGRVRICQPVKGYRAGVDPVLLAASVPARSGQTVLELGIGVGTAALCLNARVQGLSLTGVEIQPDYADLARENGVANEADLKVIEADLEALPDQVKSVRFDHVIANPPYFDRTAGHAATDLGRETAMGEATPLKTWLEVAARRVAPKGYVSFIHRAERIQDLLRYLPRTLGSVQVQPLQPRISRDAHLVILRARHSGRAPLRLHAPILMHEGRAHTSDAESYTAEIKAVLRDGAPLGMPD</sequence>
<dbReference type="GO" id="GO:0008170">
    <property type="term" value="F:N-methyltransferase activity"/>
    <property type="evidence" value="ECO:0007669"/>
    <property type="project" value="UniProtKB-ARBA"/>
</dbReference>
<keyword evidence="1 4" id="KW-0808">Transferase</keyword>
<evidence type="ECO:0000313" key="4">
    <source>
        <dbReference type="EMBL" id="QTN36654.1"/>
    </source>
</evidence>
<evidence type="ECO:0000259" key="3">
    <source>
        <dbReference type="Pfam" id="PF05175"/>
    </source>
</evidence>
<dbReference type="InterPro" id="IPR002052">
    <property type="entry name" value="DNA_methylase_N6_adenine_CS"/>
</dbReference>
<dbReference type="CDD" id="cd02440">
    <property type="entry name" value="AdoMet_MTases"/>
    <property type="match status" value="1"/>
</dbReference>
<dbReference type="SUPFAM" id="SSF53335">
    <property type="entry name" value="S-adenosyl-L-methionine-dependent methyltransferases"/>
    <property type="match status" value="1"/>
</dbReference>
<dbReference type="KEGG" id="cact:HZ995_03790"/>
<dbReference type="PANTHER" id="PTHR47739">
    <property type="entry name" value="TRNA1(VAL) (ADENINE(37)-N6)-METHYLTRANSFERASE"/>
    <property type="match status" value="1"/>
</dbReference>
<reference evidence="4" key="1">
    <citation type="submission" date="2020-07" db="EMBL/GenBank/DDBJ databases">
        <title>Genome sequences of bacteria associated with the marine, planktonic diatom Thalassiosira profunda strain ECT2AJA-044.</title>
        <authorList>
            <person name="Gargas C.B."/>
            <person name="Roberts W.R."/>
            <person name="Alverson A.J."/>
        </authorList>
    </citation>
    <scope>NUCLEOTIDE SEQUENCE</scope>
    <source>
        <strain evidence="4">ECT2AJA-044</strain>
    </source>
</reference>
<dbReference type="GO" id="GO:0008757">
    <property type="term" value="F:S-adenosylmethionine-dependent methyltransferase activity"/>
    <property type="evidence" value="ECO:0007669"/>
    <property type="project" value="UniProtKB-ARBA"/>
</dbReference>
<evidence type="ECO:0000256" key="2">
    <source>
        <dbReference type="ARBA" id="ARBA00022691"/>
    </source>
</evidence>
<dbReference type="InterPro" id="IPR029063">
    <property type="entry name" value="SAM-dependent_MTases_sf"/>
</dbReference>
<dbReference type="AlphaFoldDB" id="A0A975I849"/>
<dbReference type="Pfam" id="PF05175">
    <property type="entry name" value="MTS"/>
    <property type="match status" value="1"/>
</dbReference>
<dbReference type="GO" id="GO:0003676">
    <property type="term" value="F:nucleic acid binding"/>
    <property type="evidence" value="ECO:0007669"/>
    <property type="project" value="InterPro"/>
</dbReference>
<keyword evidence="1 4" id="KW-0489">Methyltransferase</keyword>
<organism evidence="4 5">
    <name type="scientific">Cognatishimia activa</name>
    <dbReference type="NCBI Taxonomy" id="1715691"/>
    <lineage>
        <taxon>Bacteria</taxon>
        <taxon>Pseudomonadati</taxon>
        <taxon>Pseudomonadota</taxon>
        <taxon>Alphaproteobacteria</taxon>
        <taxon>Rhodobacterales</taxon>
        <taxon>Paracoccaceae</taxon>
        <taxon>Cognatishimia</taxon>
    </lineage>
</organism>
<evidence type="ECO:0000313" key="5">
    <source>
        <dbReference type="Proteomes" id="UP000665026"/>
    </source>
</evidence>
<dbReference type="Gene3D" id="3.40.50.150">
    <property type="entry name" value="Vaccinia Virus protein VP39"/>
    <property type="match status" value="1"/>
</dbReference>
<dbReference type="Proteomes" id="UP000665026">
    <property type="component" value="Chromosome"/>
</dbReference>
<dbReference type="InterPro" id="IPR050210">
    <property type="entry name" value="tRNA_Adenine-N(6)_MTase"/>
</dbReference>
<feature type="domain" description="Methyltransferase small" evidence="3">
    <location>
        <begin position="32"/>
        <end position="125"/>
    </location>
</feature>
<dbReference type="InterPro" id="IPR007848">
    <property type="entry name" value="Small_mtfrase_dom"/>
</dbReference>
<dbReference type="PROSITE" id="PS00092">
    <property type="entry name" value="N6_MTASE"/>
    <property type="match status" value="1"/>
</dbReference>
<keyword evidence="2" id="KW-0949">S-adenosyl-L-methionine</keyword>
<dbReference type="EMBL" id="CP060010">
    <property type="protein sequence ID" value="QTN36654.1"/>
    <property type="molecule type" value="Genomic_DNA"/>
</dbReference>